<dbReference type="EMBL" id="JBHRZF010000151">
    <property type="protein sequence ID" value="MFC3861608.1"/>
    <property type="molecule type" value="Genomic_DNA"/>
</dbReference>
<name>A0ABV8AAY1_9DEIO</name>
<protein>
    <submittedName>
        <fullName evidence="2">MBL fold metallo-hydrolase</fullName>
    </submittedName>
</protein>
<feature type="domain" description="Metallo-beta-lactamase" evidence="1">
    <location>
        <begin position="12"/>
        <end position="90"/>
    </location>
</feature>
<dbReference type="PANTHER" id="PTHR42951">
    <property type="entry name" value="METALLO-BETA-LACTAMASE DOMAIN-CONTAINING"/>
    <property type="match status" value="1"/>
</dbReference>
<dbReference type="InterPro" id="IPR050855">
    <property type="entry name" value="NDM-1-like"/>
</dbReference>
<dbReference type="RefSeq" id="WP_380078677.1">
    <property type="nucleotide sequence ID" value="NZ_JBHRZF010000151.1"/>
</dbReference>
<evidence type="ECO:0000259" key="1">
    <source>
        <dbReference type="Pfam" id="PF00753"/>
    </source>
</evidence>
<accession>A0ABV8AAY1</accession>
<dbReference type="SUPFAM" id="SSF56281">
    <property type="entry name" value="Metallo-hydrolase/oxidoreductase"/>
    <property type="match status" value="1"/>
</dbReference>
<organism evidence="2 3">
    <name type="scientific">Deinococcus antarcticus</name>
    <dbReference type="NCBI Taxonomy" id="1298767"/>
    <lineage>
        <taxon>Bacteria</taxon>
        <taxon>Thermotogati</taxon>
        <taxon>Deinococcota</taxon>
        <taxon>Deinococci</taxon>
        <taxon>Deinococcales</taxon>
        <taxon>Deinococcaceae</taxon>
        <taxon>Deinococcus</taxon>
    </lineage>
</organism>
<dbReference type="Proteomes" id="UP001595748">
    <property type="component" value="Unassembled WGS sequence"/>
</dbReference>
<dbReference type="Gene3D" id="3.60.15.10">
    <property type="entry name" value="Ribonuclease Z/Hydroxyacylglutathione hydrolase-like"/>
    <property type="match status" value="1"/>
</dbReference>
<dbReference type="InterPro" id="IPR036866">
    <property type="entry name" value="RibonucZ/Hydroxyglut_hydro"/>
</dbReference>
<evidence type="ECO:0000313" key="2">
    <source>
        <dbReference type="EMBL" id="MFC3861608.1"/>
    </source>
</evidence>
<dbReference type="InterPro" id="IPR001279">
    <property type="entry name" value="Metallo-B-lactamas"/>
</dbReference>
<dbReference type="PANTHER" id="PTHR42951:SF9">
    <property type="entry name" value="METAL-DEPENDENT HYDROLASE"/>
    <property type="match status" value="1"/>
</dbReference>
<reference evidence="3" key="1">
    <citation type="journal article" date="2019" name="Int. J. Syst. Evol. Microbiol.">
        <title>The Global Catalogue of Microorganisms (GCM) 10K type strain sequencing project: providing services to taxonomists for standard genome sequencing and annotation.</title>
        <authorList>
            <consortium name="The Broad Institute Genomics Platform"/>
            <consortium name="The Broad Institute Genome Sequencing Center for Infectious Disease"/>
            <person name="Wu L."/>
            <person name="Ma J."/>
        </authorList>
    </citation>
    <scope>NUCLEOTIDE SEQUENCE [LARGE SCALE GENOMIC DNA]</scope>
    <source>
        <strain evidence="3">CCTCC AB 2013263</strain>
    </source>
</reference>
<evidence type="ECO:0000313" key="3">
    <source>
        <dbReference type="Proteomes" id="UP001595748"/>
    </source>
</evidence>
<dbReference type="Pfam" id="PF00753">
    <property type="entry name" value="Lactamase_B"/>
    <property type="match status" value="1"/>
</dbReference>
<comment type="caution">
    <text evidence="2">The sequence shown here is derived from an EMBL/GenBank/DDBJ whole genome shotgun (WGS) entry which is preliminary data.</text>
</comment>
<sequence>MSQPPIRTVLFGLINTYLVPEKDGLTLIDTGLPSLVPRILKKAAQTGQPLRRTVLTRGHDDHSLGLDDIKRQFPHAQVMMHPADLHHLKRLNIEKNPTRS</sequence>
<keyword evidence="3" id="KW-1185">Reference proteome</keyword>
<gene>
    <name evidence="2" type="ORF">ACFOPQ_12645</name>
</gene>
<proteinExistence type="predicted"/>